<dbReference type="AlphaFoldDB" id="A0A0F9I2S5"/>
<proteinExistence type="predicted"/>
<sequence length="184" mass="21310">MKTKAPNGEGYEYRVLHAQCIENIYYRVESQSDQALFDQSNFVPEVAYEYFKECQPLYDEGQALSYAHRLADQYPILEYGVEILDHGEEVFQTFTDEEIQTYEQRSDEIMAANRKQRDKEMEAKRSAARMRLSPGDIFQATRIIGFIESSDGKRTYGQLSGPTAGFEIRVGDDADFLPSDWDRR</sequence>
<gene>
    <name evidence="1" type="ORF">LCGC14_1927690</name>
</gene>
<organism evidence="1">
    <name type="scientific">marine sediment metagenome</name>
    <dbReference type="NCBI Taxonomy" id="412755"/>
    <lineage>
        <taxon>unclassified sequences</taxon>
        <taxon>metagenomes</taxon>
        <taxon>ecological metagenomes</taxon>
    </lineage>
</organism>
<accession>A0A0F9I2S5</accession>
<reference evidence="1" key="1">
    <citation type="journal article" date="2015" name="Nature">
        <title>Complex archaea that bridge the gap between prokaryotes and eukaryotes.</title>
        <authorList>
            <person name="Spang A."/>
            <person name="Saw J.H."/>
            <person name="Jorgensen S.L."/>
            <person name="Zaremba-Niedzwiedzka K."/>
            <person name="Martijn J."/>
            <person name="Lind A.E."/>
            <person name="van Eijk R."/>
            <person name="Schleper C."/>
            <person name="Guy L."/>
            <person name="Ettema T.J."/>
        </authorList>
    </citation>
    <scope>NUCLEOTIDE SEQUENCE</scope>
</reference>
<comment type="caution">
    <text evidence="1">The sequence shown here is derived from an EMBL/GenBank/DDBJ whole genome shotgun (WGS) entry which is preliminary data.</text>
</comment>
<protein>
    <submittedName>
        <fullName evidence="1">Uncharacterized protein</fullName>
    </submittedName>
</protein>
<evidence type="ECO:0000313" key="1">
    <source>
        <dbReference type="EMBL" id="KKL88140.1"/>
    </source>
</evidence>
<name>A0A0F9I2S5_9ZZZZ</name>
<dbReference type="EMBL" id="LAZR01020650">
    <property type="protein sequence ID" value="KKL88140.1"/>
    <property type="molecule type" value="Genomic_DNA"/>
</dbReference>